<dbReference type="InterPro" id="IPR036388">
    <property type="entry name" value="WH-like_DNA-bd_sf"/>
</dbReference>
<evidence type="ECO:0000259" key="7">
    <source>
        <dbReference type="PROSITE" id="PS51755"/>
    </source>
</evidence>
<keyword evidence="1 4" id="KW-0597">Phosphoprotein</keyword>
<dbReference type="Gene3D" id="3.40.50.2300">
    <property type="match status" value="1"/>
</dbReference>
<dbReference type="PANTHER" id="PTHR48111">
    <property type="entry name" value="REGULATOR OF RPOS"/>
    <property type="match status" value="1"/>
</dbReference>
<name>A0ABT6YH02_9BACT</name>
<evidence type="ECO:0000256" key="5">
    <source>
        <dbReference type="PROSITE-ProRule" id="PRU01091"/>
    </source>
</evidence>
<evidence type="ECO:0000259" key="6">
    <source>
        <dbReference type="PROSITE" id="PS50110"/>
    </source>
</evidence>
<dbReference type="InterPro" id="IPR001867">
    <property type="entry name" value="OmpR/PhoB-type_DNA-bd"/>
</dbReference>
<dbReference type="Pfam" id="PF00486">
    <property type="entry name" value="Trans_reg_C"/>
    <property type="match status" value="1"/>
</dbReference>
<comment type="caution">
    <text evidence="8">The sequence shown here is derived from an EMBL/GenBank/DDBJ whole genome shotgun (WGS) entry which is preliminary data.</text>
</comment>
<feature type="domain" description="Response regulatory" evidence="6">
    <location>
        <begin position="7"/>
        <end position="123"/>
    </location>
</feature>
<evidence type="ECO:0000313" key="8">
    <source>
        <dbReference type="EMBL" id="MDI9862877.1"/>
    </source>
</evidence>
<evidence type="ECO:0000256" key="2">
    <source>
        <dbReference type="ARBA" id="ARBA00023012"/>
    </source>
</evidence>
<proteinExistence type="predicted"/>
<dbReference type="PROSITE" id="PS51755">
    <property type="entry name" value="OMPR_PHOB"/>
    <property type="match status" value="1"/>
</dbReference>
<dbReference type="InterPro" id="IPR039420">
    <property type="entry name" value="WalR-like"/>
</dbReference>
<dbReference type="EMBL" id="JASHID010000001">
    <property type="protein sequence ID" value="MDI9862877.1"/>
    <property type="molecule type" value="Genomic_DNA"/>
</dbReference>
<dbReference type="PROSITE" id="PS50110">
    <property type="entry name" value="RESPONSE_REGULATORY"/>
    <property type="match status" value="1"/>
</dbReference>
<protein>
    <submittedName>
        <fullName evidence="8">Response regulator transcription factor</fullName>
    </submittedName>
</protein>
<gene>
    <name evidence="8" type="ORF">QM480_00970</name>
</gene>
<sequence length="228" mass="25974">MIDISLKVLVVDDDPDILELLQYNLEGEGYQVFTAENGKIAVDKAKQHIPDLIVMDIMMPIMDGIEAGRIIKQMPELNKTYLLFLTARAEEYSEIAAFDIGADDYIIKPVKPRALLSRIKAMLKRELAEGTGTEKIVIEDLTINKQNYSIAVNNNSWVLPKKEFDLLMFFVTNPNKVYSRDEILSNVWGRGIHVTERTVDVHIRKIREKIGDDYIRTIKGVGYLFANA</sequence>
<dbReference type="Pfam" id="PF00072">
    <property type="entry name" value="Response_reg"/>
    <property type="match status" value="1"/>
</dbReference>
<evidence type="ECO:0000256" key="1">
    <source>
        <dbReference type="ARBA" id="ARBA00022553"/>
    </source>
</evidence>
<reference evidence="8 9" key="1">
    <citation type="submission" date="2023-05" db="EMBL/GenBank/DDBJ databases">
        <title>Novel species of genus Flectobacillus isolated from stream in China.</title>
        <authorList>
            <person name="Lu H."/>
        </authorList>
    </citation>
    <scope>NUCLEOTIDE SEQUENCE [LARGE SCALE GENOMIC DNA]</scope>
    <source>
        <strain evidence="8 9">DC10W</strain>
    </source>
</reference>
<feature type="domain" description="OmpR/PhoB-type" evidence="7">
    <location>
        <begin position="133"/>
        <end position="227"/>
    </location>
</feature>
<evidence type="ECO:0000256" key="4">
    <source>
        <dbReference type="PROSITE-ProRule" id="PRU00169"/>
    </source>
</evidence>
<feature type="DNA-binding region" description="OmpR/PhoB-type" evidence="5">
    <location>
        <begin position="133"/>
        <end position="227"/>
    </location>
</feature>
<dbReference type="Gene3D" id="1.10.10.10">
    <property type="entry name" value="Winged helix-like DNA-binding domain superfamily/Winged helix DNA-binding domain"/>
    <property type="match status" value="1"/>
</dbReference>
<dbReference type="InterPro" id="IPR001789">
    <property type="entry name" value="Sig_transdc_resp-reg_receiver"/>
</dbReference>
<keyword evidence="9" id="KW-1185">Reference proteome</keyword>
<dbReference type="SUPFAM" id="SSF52172">
    <property type="entry name" value="CheY-like"/>
    <property type="match status" value="1"/>
</dbReference>
<keyword evidence="2" id="KW-0902">Two-component regulatory system</keyword>
<dbReference type="SMART" id="SM00862">
    <property type="entry name" value="Trans_reg_C"/>
    <property type="match status" value="1"/>
</dbReference>
<evidence type="ECO:0000313" key="9">
    <source>
        <dbReference type="Proteomes" id="UP001236569"/>
    </source>
</evidence>
<dbReference type="PANTHER" id="PTHR48111:SF40">
    <property type="entry name" value="PHOSPHATE REGULON TRANSCRIPTIONAL REGULATORY PROTEIN PHOB"/>
    <property type="match status" value="1"/>
</dbReference>
<evidence type="ECO:0000256" key="3">
    <source>
        <dbReference type="ARBA" id="ARBA00023125"/>
    </source>
</evidence>
<accession>A0ABT6YH02</accession>
<dbReference type="SMART" id="SM00448">
    <property type="entry name" value="REC"/>
    <property type="match status" value="1"/>
</dbReference>
<dbReference type="Proteomes" id="UP001236569">
    <property type="component" value="Unassembled WGS sequence"/>
</dbReference>
<dbReference type="CDD" id="cd00383">
    <property type="entry name" value="trans_reg_C"/>
    <property type="match status" value="1"/>
</dbReference>
<feature type="modified residue" description="4-aspartylphosphate" evidence="4">
    <location>
        <position position="56"/>
    </location>
</feature>
<keyword evidence="3 5" id="KW-0238">DNA-binding</keyword>
<organism evidence="8 9">
    <name type="scientific">Flectobacillus longus</name>
    <dbReference type="NCBI Taxonomy" id="2984207"/>
    <lineage>
        <taxon>Bacteria</taxon>
        <taxon>Pseudomonadati</taxon>
        <taxon>Bacteroidota</taxon>
        <taxon>Cytophagia</taxon>
        <taxon>Cytophagales</taxon>
        <taxon>Flectobacillaceae</taxon>
        <taxon>Flectobacillus</taxon>
    </lineage>
</organism>
<dbReference type="InterPro" id="IPR011006">
    <property type="entry name" value="CheY-like_superfamily"/>
</dbReference>
<dbReference type="RefSeq" id="WP_283329362.1">
    <property type="nucleotide sequence ID" value="NZ_JASHIC010000029.1"/>
</dbReference>